<proteinExistence type="predicted"/>
<reference evidence="3" key="1">
    <citation type="journal article" date="2020" name="Stud. Mycol.">
        <title>101 Dothideomycetes genomes: A test case for predicting lifestyles and emergence of pathogens.</title>
        <authorList>
            <person name="Haridas S."/>
            <person name="Albert R."/>
            <person name="Binder M."/>
            <person name="Bloem J."/>
            <person name="LaButti K."/>
            <person name="Salamov A."/>
            <person name="Andreopoulos B."/>
            <person name="Baker S."/>
            <person name="Barry K."/>
            <person name="Bills G."/>
            <person name="Bluhm B."/>
            <person name="Cannon C."/>
            <person name="Castanera R."/>
            <person name="Culley D."/>
            <person name="Daum C."/>
            <person name="Ezra D."/>
            <person name="Gonzalez J."/>
            <person name="Henrissat B."/>
            <person name="Kuo A."/>
            <person name="Liang C."/>
            <person name="Lipzen A."/>
            <person name="Lutzoni F."/>
            <person name="Magnuson J."/>
            <person name="Mondo S."/>
            <person name="Nolan M."/>
            <person name="Ohm R."/>
            <person name="Pangilinan J."/>
            <person name="Park H.-J."/>
            <person name="Ramirez L."/>
            <person name="Alfaro M."/>
            <person name="Sun H."/>
            <person name="Tritt A."/>
            <person name="Yoshinaga Y."/>
            <person name="Zwiers L.-H."/>
            <person name="Turgeon B."/>
            <person name="Goodwin S."/>
            <person name="Spatafora J."/>
            <person name="Crous P."/>
            <person name="Grigoriev I."/>
        </authorList>
    </citation>
    <scope>NUCLEOTIDE SEQUENCE [LARGE SCALE GENOMIC DNA]</scope>
    <source>
        <strain evidence="3">CBS 304.66</strain>
    </source>
</reference>
<accession>A0A9P4N8U8</accession>
<organism evidence="2 3">
    <name type="scientific">Lojkania enalia</name>
    <dbReference type="NCBI Taxonomy" id="147567"/>
    <lineage>
        <taxon>Eukaryota</taxon>
        <taxon>Fungi</taxon>
        <taxon>Dikarya</taxon>
        <taxon>Ascomycota</taxon>
        <taxon>Pezizomycotina</taxon>
        <taxon>Dothideomycetes</taxon>
        <taxon>Pleosporomycetidae</taxon>
        <taxon>Pleosporales</taxon>
        <taxon>Pleosporales incertae sedis</taxon>
        <taxon>Lojkania</taxon>
    </lineage>
</organism>
<evidence type="ECO:0000313" key="3">
    <source>
        <dbReference type="Proteomes" id="UP000800093"/>
    </source>
</evidence>
<dbReference type="EMBL" id="ML986596">
    <property type="protein sequence ID" value="KAF2266666.1"/>
    <property type="molecule type" value="Genomic_DNA"/>
</dbReference>
<sequence length="628" mass="71351">MMHVTEEKARSVLDDRPDLWTRLIRIFAYLNFLGIYRRLRRKPLYYELPRPDSIRLVQLHAGKPGEEIKCSLETRSLDKNIPSYEALSYVWGSKDSTKRITCIGHGQTRITQNLCNALERVRDCKRSKRIWCDQICVWQDNDADKSHQVRQMSKIYSKASRVLVWLGQDDSHNADKAFAVLHALVNEHEGADSATLGQTNMAFSTLGITSMPPVKSELWENVMAFFTNTWFLRMWVIQEIALARRATVIWGASELDWEVIASAVDAIRSLPYLHTMFESRQFQNAYFMRHLRSLLNSDLKYTHPFLHLLDWSRSFDVTCAEDKVYGLLGLPTRDTIPRCNKGTVFLEPQYDQPAAHVYTEVARKIMTLDERIDVLSFTVHKDDKPEMDLPSWVPNWNSKTIIYPFSGFGARNEHRAGLSRKLQILPTEETKFLSLKGVAVDRVAEALPPAPFTTILDAGDVFKKIIGWYIEHGGSAALLATTMTGGRDTNGSLAKDAQQHLADFCAFMQDLKPGWIKEAWPDEAAALIELANRDGDEDKAKEVIWRFTCHRSAFVTESGALGLGPGAVRRGDQVVVLWGGQVPVVVRRQEGGWYKFVGECFAKGIMDGEVEKKLDGLEGCSEQVFEFH</sequence>
<dbReference type="Proteomes" id="UP000800093">
    <property type="component" value="Unassembled WGS sequence"/>
</dbReference>
<name>A0A9P4N8U8_9PLEO</name>
<comment type="caution">
    <text evidence="2">The sequence shown here is derived from an EMBL/GenBank/DDBJ whole genome shotgun (WGS) entry which is preliminary data.</text>
</comment>
<dbReference type="PANTHER" id="PTHR24148">
    <property type="entry name" value="ANKYRIN REPEAT DOMAIN-CONTAINING PROTEIN 39 HOMOLOG-RELATED"/>
    <property type="match status" value="1"/>
</dbReference>
<protein>
    <submittedName>
        <fullName evidence="2">HET-domain-containing protein</fullName>
    </submittedName>
</protein>
<dbReference type="Pfam" id="PF06985">
    <property type="entry name" value="HET"/>
    <property type="match status" value="1"/>
</dbReference>
<dbReference type="Pfam" id="PF26639">
    <property type="entry name" value="Het-6_barrel"/>
    <property type="match status" value="1"/>
</dbReference>
<dbReference type="InterPro" id="IPR010730">
    <property type="entry name" value="HET"/>
</dbReference>
<keyword evidence="3" id="KW-1185">Reference proteome</keyword>
<feature type="domain" description="Heterokaryon incompatibility" evidence="1">
    <location>
        <begin position="84"/>
        <end position="239"/>
    </location>
</feature>
<evidence type="ECO:0000259" key="1">
    <source>
        <dbReference type="Pfam" id="PF06985"/>
    </source>
</evidence>
<dbReference type="OrthoDB" id="5386682at2759"/>
<dbReference type="AlphaFoldDB" id="A0A9P4N8U8"/>
<evidence type="ECO:0000313" key="2">
    <source>
        <dbReference type="EMBL" id="KAF2266666.1"/>
    </source>
</evidence>
<dbReference type="InterPro" id="IPR052895">
    <property type="entry name" value="HetReg/Transcr_Mod"/>
</dbReference>
<dbReference type="PANTHER" id="PTHR24148:SF73">
    <property type="entry name" value="HET DOMAIN PROTEIN (AFU_ORTHOLOGUE AFUA_8G01020)"/>
    <property type="match status" value="1"/>
</dbReference>
<gene>
    <name evidence="2" type="ORF">CC78DRAFT_614845</name>
</gene>